<dbReference type="NCBIfam" id="TIGR02142">
    <property type="entry name" value="modC_ABC"/>
    <property type="match status" value="1"/>
</dbReference>
<keyword evidence="8" id="KW-0472">Membrane</keyword>
<dbReference type="InterPro" id="IPR011868">
    <property type="entry name" value="ModC_ABC_ATP-bd"/>
</dbReference>
<dbReference type="InterPro" id="IPR050334">
    <property type="entry name" value="Molybdenum_import_ModC"/>
</dbReference>
<organism evidence="12 13">
    <name type="scientific">Roseivivax marinus</name>
    <dbReference type="NCBI Taxonomy" id="1379903"/>
    <lineage>
        <taxon>Bacteria</taxon>
        <taxon>Pseudomonadati</taxon>
        <taxon>Pseudomonadota</taxon>
        <taxon>Alphaproteobacteria</taxon>
        <taxon>Rhodobacterales</taxon>
        <taxon>Roseobacteraceae</taxon>
        <taxon>Roseivivax</taxon>
    </lineage>
</organism>
<name>W4HLI6_9RHOB</name>
<dbReference type="SUPFAM" id="SSF52540">
    <property type="entry name" value="P-loop containing nucleoside triphosphate hydrolases"/>
    <property type="match status" value="1"/>
</dbReference>
<dbReference type="PANTHER" id="PTHR43514:SF4">
    <property type="entry name" value="ABC TRANSPORTER I FAMILY MEMBER 10"/>
    <property type="match status" value="1"/>
</dbReference>
<dbReference type="InterPro" id="IPR003593">
    <property type="entry name" value="AAA+_ATPase"/>
</dbReference>
<evidence type="ECO:0000313" key="12">
    <source>
        <dbReference type="EMBL" id="ETW13594.1"/>
    </source>
</evidence>
<evidence type="ECO:0000256" key="1">
    <source>
        <dbReference type="ARBA" id="ARBA00022448"/>
    </source>
</evidence>
<accession>W4HLI6</accession>
<comment type="caution">
    <text evidence="12">The sequence shown here is derived from an EMBL/GenBank/DDBJ whole genome shotgun (WGS) entry which is preliminary data.</text>
</comment>
<sequence length="358" mass="37786">MDLEVDIAHRLGHFELGPAFSAPSGVTVLFGRSGSGKTSVVNAVAGLLRPDTGRITVGDRVLFDSARGIDVPVHRRRVGYVFQEGRLFPHLTVAGNLAYARRGASAAARGRVAEMLGIAHLMDRRPRGLSGGEAQRVAIGRALLSEPDILLMDEPLAALDAARRAEILPYLERLRAETGVPILYVTHALAEVARLASHLVVMEAGQVVRAGPPEDLMADPGLVHLMGLREAGAVLPARVAAHAEDGVTELAISGGRLYLPRIDAAEGTPLRVRILAQDVMIATERPARISALNVLPVTVAALRYGGGPGVTAQLRAGDDMLLARVTRRSAEALKLAEGMPCYAVLKSVAVAPADIGAR</sequence>
<evidence type="ECO:0000259" key="10">
    <source>
        <dbReference type="PROSITE" id="PS50893"/>
    </source>
</evidence>
<protein>
    <submittedName>
        <fullName evidence="12">Molybdenum import ATP-binding protein modC</fullName>
    </submittedName>
</protein>
<dbReference type="AlphaFoldDB" id="W4HLI6"/>
<keyword evidence="6 12" id="KW-0067">ATP-binding</keyword>
<dbReference type="InterPro" id="IPR004606">
    <property type="entry name" value="Mop_domain"/>
</dbReference>
<dbReference type="GO" id="GO:0016887">
    <property type="term" value="F:ATP hydrolysis activity"/>
    <property type="evidence" value="ECO:0007669"/>
    <property type="project" value="InterPro"/>
</dbReference>
<dbReference type="PROSITE" id="PS50893">
    <property type="entry name" value="ABC_TRANSPORTER_2"/>
    <property type="match status" value="1"/>
</dbReference>
<evidence type="ECO:0000256" key="2">
    <source>
        <dbReference type="ARBA" id="ARBA00022475"/>
    </source>
</evidence>
<keyword evidence="7" id="KW-1278">Translocase</keyword>
<dbReference type="eggNOG" id="COG4148">
    <property type="taxonomic scope" value="Bacteria"/>
</dbReference>
<dbReference type="Proteomes" id="UP000019063">
    <property type="component" value="Unassembled WGS sequence"/>
</dbReference>
<evidence type="ECO:0000256" key="7">
    <source>
        <dbReference type="ARBA" id="ARBA00022967"/>
    </source>
</evidence>
<dbReference type="SUPFAM" id="SSF50331">
    <property type="entry name" value="MOP-like"/>
    <property type="match status" value="1"/>
</dbReference>
<keyword evidence="2" id="KW-1003">Cell membrane</keyword>
<dbReference type="Gene3D" id="2.40.50.100">
    <property type="match status" value="1"/>
</dbReference>
<dbReference type="EMBL" id="AQQW01000003">
    <property type="protein sequence ID" value="ETW13594.1"/>
    <property type="molecule type" value="Genomic_DNA"/>
</dbReference>
<dbReference type="PROSITE" id="PS00211">
    <property type="entry name" value="ABC_TRANSPORTER_1"/>
    <property type="match status" value="1"/>
</dbReference>
<dbReference type="PROSITE" id="PS51866">
    <property type="entry name" value="MOP"/>
    <property type="match status" value="1"/>
</dbReference>
<keyword evidence="3 9" id="KW-0500">Molybdenum</keyword>
<evidence type="ECO:0000259" key="11">
    <source>
        <dbReference type="PROSITE" id="PS51866"/>
    </source>
</evidence>
<dbReference type="GO" id="GO:0016020">
    <property type="term" value="C:membrane"/>
    <property type="evidence" value="ECO:0007669"/>
    <property type="project" value="InterPro"/>
</dbReference>
<proteinExistence type="predicted"/>
<dbReference type="InterPro" id="IPR017871">
    <property type="entry name" value="ABC_transporter-like_CS"/>
</dbReference>
<dbReference type="InterPro" id="IPR005116">
    <property type="entry name" value="Transp-assoc_OB_typ1"/>
</dbReference>
<evidence type="ECO:0000256" key="8">
    <source>
        <dbReference type="ARBA" id="ARBA00023136"/>
    </source>
</evidence>
<dbReference type="Pfam" id="PF00005">
    <property type="entry name" value="ABC_tran"/>
    <property type="match status" value="1"/>
</dbReference>
<dbReference type="Gene3D" id="3.40.50.300">
    <property type="entry name" value="P-loop containing nucleotide triphosphate hydrolases"/>
    <property type="match status" value="1"/>
</dbReference>
<dbReference type="InterPro" id="IPR027417">
    <property type="entry name" value="P-loop_NTPase"/>
</dbReference>
<evidence type="ECO:0000256" key="4">
    <source>
        <dbReference type="ARBA" id="ARBA00022519"/>
    </source>
</evidence>
<gene>
    <name evidence="12" type="ORF">ATO8_06176</name>
</gene>
<reference evidence="12 13" key="1">
    <citation type="journal article" date="2014" name="Antonie Van Leeuwenhoek">
        <title>Roseivivax atlanticus sp. nov., isolated from surface seawater of the Atlantic Ocean.</title>
        <authorList>
            <person name="Li G."/>
            <person name="Lai Q."/>
            <person name="Liu X."/>
            <person name="Sun F."/>
            <person name="Shao Z."/>
        </authorList>
    </citation>
    <scope>NUCLEOTIDE SEQUENCE [LARGE SCALE GENOMIC DNA]</scope>
    <source>
        <strain evidence="12 13">22II-s10s</strain>
    </source>
</reference>
<evidence type="ECO:0000256" key="3">
    <source>
        <dbReference type="ARBA" id="ARBA00022505"/>
    </source>
</evidence>
<evidence type="ECO:0000256" key="6">
    <source>
        <dbReference type="ARBA" id="ARBA00022840"/>
    </source>
</evidence>
<evidence type="ECO:0000313" key="13">
    <source>
        <dbReference type="Proteomes" id="UP000019063"/>
    </source>
</evidence>
<dbReference type="Pfam" id="PF03459">
    <property type="entry name" value="TOBE"/>
    <property type="match status" value="1"/>
</dbReference>
<feature type="domain" description="Mop" evidence="11">
    <location>
        <begin position="288"/>
        <end position="354"/>
    </location>
</feature>
<evidence type="ECO:0000256" key="9">
    <source>
        <dbReference type="PROSITE-ProRule" id="PRU01213"/>
    </source>
</evidence>
<dbReference type="STRING" id="1379903.ATO8_06176"/>
<dbReference type="InterPro" id="IPR008995">
    <property type="entry name" value="Mo/tungstate-bd_C_term_dom"/>
</dbReference>
<dbReference type="RefSeq" id="WP_043842943.1">
    <property type="nucleotide sequence ID" value="NZ_AQQW01000003.1"/>
</dbReference>
<evidence type="ECO:0000256" key="5">
    <source>
        <dbReference type="ARBA" id="ARBA00022741"/>
    </source>
</evidence>
<keyword evidence="5" id="KW-0547">Nucleotide-binding</keyword>
<dbReference type="GO" id="GO:0140359">
    <property type="term" value="F:ABC-type transporter activity"/>
    <property type="evidence" value="ECO:0007669"/>
    <property type="project" value="InterPro"/>
</dbReference>
<dbReference type="PATRIC" id="fig|1317118.6.peg.1277"/>
<feature type="domain" description="ABC transporter" evidence="10">
    <location>
        <begin position="2"/>
        <end position="229"/>
    </location>
</feature>
<dbReference type="InterPro" id="IPR003439">
    <property type="entry name" value="ABC_transporter-like_ATP-bd"/>
</dbReference>
<dbReference type="SMART" id="SM00382">
    <property type="entry name" value="AAA"/>
    <property type="match status" value="1"/>
</dbReference>
<dbReference type="GO" id="GO:0005524">
    <property type="term" value="F:ATP binding"/>
    <property type="evidence" value="ECO:0007669"/>
    <property type="project" value="UniProtKB-KW"/>
</dbReference>
<keyword evidence="4" id="KW-0997">Cell inner membrane</keyword>
<keyword evidence="13" id="KW-1185">Reference proteome</keyword>
<keyword evidence="1" id="KW-0813">Transport</keyword>
<dbReference type="PANTHER" id="PTHR43514">
    <property type="entry name" value="ABC TRANSPORTER I FAMILY MEMBER 10"/>
    <property type="match status" value="1"/>
</dbReference>
<dbReference type="GO" id="GO:0015098">
    <property type="term" value="F:molybdate ion transmembrane transporter activity"/>
    <property type="evidence" value="ECO:0007669"/>
    <property type="project" value="InterPro"/>
</dbReference>